<protein>
    <submittedName>
        <fullName evidence="2">Unnamed protein product</fullName>
    </submittedName>
</protein>
<dbReference type="AlphaFoldDB" id="A0A9W6YKX4"/>
<dbReference type="InterPro" id="IPR036423">
    <property type="entry name" value="SOD-like_Cu/Zn_dom_sf"/>
</dbReference>
<dbReference type="Proteomes" id="UP001165083">
    <property type="component" value="Unassembled WGS sequence"/>
</dbReference>
<name>A0A9W6YKX4_9STRA</name>
<proteinExistence type="predicted"/>
<evidence type="ECO:0000256" key="1">
    <source>
        <dbReference type="SAM" id="SignalP"/>
    </source>
</evidence>
<organism evidence="2 3">
    <name type="scientific">Phytophthora lilii</name>
    <dbReference type="NCBI Taxonomy" id="2077276"/>
    <lineage>
        <taxon>Eukaryota</taxon>
        <taxon>Sar</taxon>
        <taxon>Stramenopiles</taxon>
        <taxon>Oomycota</taxon>
        <taxon>Peronosporomycetes</taxon>
        <taxon>Peronosporales</taxon>
        <taxon>Peronosporaceae</taxon>
        <taxon>Phytophthora</taxon>
    </lineage>
</organism>
<reference evidence="2" key="1">
    <citation type="submission" date="2023-04" db="EMBL/GenBank/DDBJ databases">
        <title>Phytophthora lilii NBRC 32176.</title>
        <authorList>
            <person name="Ichikawa N."/>
            <person name="Sato H."/>
            <person name="Tonouchi N."/>
        </authorList>
    </citation>
    <scope>NUCLEOTIDE SEQUENCE</scope>
    <source>
        <strain evidence="2">NBRC 32176</strain>
    </source>
</reference>
<dbReference type="Gene3D" id="2.60.40.200">
    <property type="entry name" value="Superoxide dismutase, copper/zinc binding domain"/>
    <property type="match status" value="1"/>
</dbReference>
<dbReference type="EMBL" id="BSXW01012496">
    <property type="protein sequence ID" value="GMF65731.1"/>
    <property type="molecule type" value="Genomic_DNA"/>
</dbReference>
<comment type="caution">
    <text evidence="2">The sequence shown here is derived from an EMBL/GenBank/DDBJ whole genome shotgun (WGS) entry which is preliminary data.</text>
</comment>
<keyword evidence="1" id="KW-0732">Signal</keyword>
<dbReference type="OrthoDB" id="159229at2759"/>
<feature type="signal peptide" evidence="1">
    <location>
        <begin position="1"/>
        <end position="23"/>
    </location>
</feature>
<gene>
    <name evidence="2" type="ORF">Plil01_001834500</name>
</gene>
<sequence>MTLKLVVAVAFCAILAVSSLVAAQPAFVYHFDAASAAGVEGAIHFRYAGDASSSSTVSAALDFSRVNQSAVQSFDRMCAGPVTEYKWHIHVRWSSSQRSASSKQCSMPATGNHYDPLFACSPDSEHVDSPQCKAKIAKYSCNPTSYGKNPRVCEKGDLSGKFGNLVPNKDFKVTATWIDHHFPLPSENRPTWSIVLHAVCGNHATRIACAVEEEA</sequence>
<dbReference type="GO" id="GO:0006801">
    <property type="term" value="P:superoxide metabolic process"/>
    <property type="evidence" value="ECO:0007669"/>
    <property type="project" value="InterPro"/>
</dbReference>
<feature type="chain" id="PRO_5040857037" evidence="1">
    <location>
        <begin position="24"/>
        <end position="215"/>
    </location>
</feature>
<dbReference type="SUPFAM" id="SSF49329">
    <property type="entry name" value="Cu,Zn superoxide dismutase-like"/>
    <property type="match status" value="1"/>
</dbReference>
<accession>A0A9W6YKX4</accession>
<keyword evidence="3" id="KW-1185">Reference proteome</keyword>
<evidence type="ECO:0000313" key="3">
    <source>
        <dbReference type="Proteomes" id="UP001165083"/>
    </source>
</evidence>
<dbReference type="GO" id="GO:0046872">
    <property type="term" value="F:metal ion binding"/>
    <property type="evidence" value="ECO:0007669"/>
    <property type="project" value="InterPro"/>
</dbReference>
<evidence type="ECO:0000313" key="2">
    <source>
        <dbReference type="EMBL" id="GMF65731.1"/>
    </source>
</evidence>